<accession>A0ABD5YUF2</accession>
<name>A0ABD5YUF2_9EURY</name>
<evidence type="ECO:0000313" key="5">
    <source>
        <dbReference type="Proteomes" id="UP001596417"/>
    </source>
</evidence>
<keyword evidence="1" id="KW-0560">Oxidoreductase</keyword>
<evidence type="ECO:0000259" key="3">
    <source>
        <dbReference type="Pfam" id="PF01494"/>
    </source>
</evidence>
<dbReference type="RefSeq" id="WP_248910483.1">
    <property type="nucleotide sequence ID" value="NZ_CP109982.1"/>
</dbReference>
<gene>
    <name evidence="4" type="ORF">ACFQL7_25665</name>
</gene>
<feature type="domain" description="FAD-binding" evidence="3">
    <location>
        <begin position="4"/>
        <end position="337"/>
    </location>
</feature>
<reference evidence="4 5" key="1">
    <citation type="journal article" date="2019" name="Int. J. Syst. Evol. Microbiol.">
        <title>The Global Catalogue of Microorganisms (GCM) 10K type strain sequencing project: providing services to taxonomists for standard genome sequencing and annotation.</title>
        <authorList>
            <consortium name="The Broad Institute Genomics Platform"/>
            <consortium name="The Broad Institute Genome Sequencing Center for Infectious Disease"/>
            <person name="Wu L."/>
            <person name="Ma J."/>
        </authorList>
    </citation>
    <scope>NUCLEOTIDE SEQUENCE [LARGE SCALE GENOMIC DNA]</scope>
    <source>
        <strain evidence="4 5">RDMS1</strain>
    </source>
</reference>
<keyword evidence="2 4" id="KW-0503">Monooxygenase</keyword>
<dbReference type="PANTHER" id="PTHR13789">
    <property type="entry name" value="MONOOXYGENASE"/>
    <property type="match status" value="1"/>
</dbReference>
<dbReference type="PANTHER" id="PTHR13789:SF309">
    <property type="entry name" value="PUTATIVE (AFU_ORTHOLOGUE AFUA_6G14510)-RELATED"/>
    <property type="match status" value="1"/>
</dbReference>
<dbReference type="Proteomes" id="UP001596417">
    <property type="component" value="Unassembled WGS sequence"/>
</dbReference>
<keyword evidence="5" id="KW-1185">Reference proteome</keyword>
<dbReference type="GO" id="GO:0004497">
    <property type="term" value="F:monooxygenase activity"/>
    <property type="evidence" value="ECO:0007669"/>
    <property type="project" value="UniProtKB-KW"/>
</dbReference>
<organism evidence="4 5">
    <name type="scientific">Halocatena marina</name>
    <dbReference type="NCBI Taxonomy" id="2934937"/>
    <lineage>
        <taxon>Archaea</taxon>
        <taxon>Methanobacteriati</taxon>
        <taxon>Methanobacteriota</taxon>
        <taxon>Stenosarchaea group</taxon>
        <taxon>Halobacteria</taxon>
        <taxon>Halobacteriales</taxon>
        <taxon>Natronomonadaceae</taxon>
        <taxon>Halocatena</taxon>
    </lineage>
</organism>
<dbReference type="Gene3D" id="3.50.50.60">
    <property type="entry name" value="FAD/NAD(P)-binding domain"/>
    <property type="match status" value="1"/>
</dbReference>
<dbReference type="InterPro" id="IPR002938">
    <property type="entry name" value="FAD-bd"/>
</dbReference>
<dbReference type="PRINTS" id="PR00420">
    <property type="entry name" value="RNGMNOXGNASE"/>
</dbReference>
<evidence type="ECO:0000256" key="1">
    <source>
        <dbReference type="ARBA" id="ARBA00023002"/>
    </source>
</evidence>
<dbReference type="AlphaFoldDB" id="A0ABD5YUF2"/>
<dbReference type="Pfam" id="PF01494">
    <property type="entry name" value="FAD_binding_3"/>
    <property type="match status" value="1"/>
</dbReference>
<dbReference type="GeneID" id="76202612"/>
<dbReference type="EMBL" id="JBHTAX010000006">
    <property type="protein sequence ID" value="MFC7192864.1"/>
    <property type="molecule type" value="Genomic_DNA"/>
</dbReference>
<dbReference type="InterPro" id="IPR036188">
    <property type="entry name" value="FAD/NAD-bd_sf"/>
</dbReference>
<comment type="caution">
    <text evidence="4">The sequence shown here is derived from an EMBL/GenBank/DDBJ whole genome shotgun (WGS) entry which is preliminary data.</text>
</comment>
<sequence length="380" mass="41504">MSRIAIIGSGIGGLCTALALRDHGFDPVVYEAADELRPVGSGIGITPNGMQALDRLDVAAAIIARGVTLDQMEIRTANGQTLTSMDLNDHTARIGLDHNLMAIHRAELQAVLANRLPAEVLQLGRECIDVNADQPVIHFADGTEISADLIIGADGVNSTVRASLFPNISPQYAGDVAYRGLVETTIPTDADRIGLEIWRRGLRFGYFALNDEQMYWFAIIVASSPTTVPEMTSAELADRFREFPSPVPELITATDDETLIRTPITELPLLNQWRRGHVTLLGDAAHAMTPNLAQGSSQAMEDAIVLAESIAEHGISHHALATYENRRKDRTESILRQSRLQGRLAQIEHPVLARVRNLVFEYAPASLLRKQMESILAVDL</sequence>
<dbReference type="InterPro" id="IPR050493">
    <property type="entry name" value="FAD-dep_Monooxygenase_BioMet"/>
</dbReference>
<evidence type="ECO:0000313" key="4">
    <source>
        <dbReference type="EMBL" id="MFC7192864.1"/>
    </source>
</evidence>
<evidence type="ECO:0000256" key="2">
    <source>
        <dbReference type="ARBA" id="ARBA00023033"/>
    </source>
</evidence>
<proteinExistence type="predicted"/>
<protein>
    <submittedName>
        <fullName evidence="4">FAD-dependent monooxygenase</fullName>
    </submittedName>
</protein>
<dbReference type="SUPFAM" id="SSF51905">
    <property type="entry name" value="FAD/NAD(P)-binding domain"/>
    <property type="match status" value="1"/>
</dbReference>